<dbReference type="PANTHER" id="PTHR23080:SF143">
    <property type="entry name" value="SI:DKEY-56D12.4"/>
    <property type="match status" value="1"/>
</dbReference>
<dbReference type="Proteomes" id="UP000820818">
    <property type="component" value="Linkage Group LG4"/>
</dbReference>
<comment type="caution">
    <text evidence="6">The sequence shown here is derived from an EMBL/GenBank/DDBJ whole genome shotgun (WGS) entry which is preliminary data.</text>
</comment>
<dbReference type="Pfam" id="PF13613">
    <property type="entry name" value="HTH_Tnp_4"/>
    <property type="match status" value="1"/>
</dbReference>
<keyword evidence="7" id="KW-1185">Reference proteome</keyword>
<organism evidence="6 7">
    <name type="scientific">Daphnia sinensis</name>
    <dbReference type="NCBI Taxonomy" id="1820382"/>
    <lineage>
        <taxon>Eukaryota</taxon>
        <taxon>Metazoa</taxon>
        <taxon>Ecdysozoa</taxon>
        <taxon>Arthropoda</taxon>
        <taxon>Crustacea</taxon>
        <taxon>Branchiopoda</taxon>
        <taxon>Diplostraca</taxon>
        <taxon>Cladocera</taxon>
        <taxon>Anomopoda</taxon>
        <taxon>Daphniidae</taxon>
        <taxon>Daphnia</taxon>
        <taxon>Daphnia similis group</taxon>
    </lineage>
</organism>
<dbReference type="InterPro" id="IPR027806">
    <property type="entry name" value="HARBI1_dom"/>
</dbReference>
<sequence>MPNQVCVICGEYKRSRKVSFFSIPKQDTRLKNKSDRELVERRIAAWMAVIGSNINKYYGAPSVCSLHFHSGKPAYMFSVDDVDWVPSKNLTNTDQHDEQDHDFDSDLSHAHPSCEDSLGVDDSTVHEIIVNSSSLSDNSTLHDNVLHGTFQSNDITMDDTSLDSNFEHNDTSTAKFLFEIQNLVNFLKKNGITNPEEQTLREIKTHFETFHSTIQTESDKVLHSQTQVSPKVINLGRNSVDEQLQAMMVELTNLKETIFSLRELVKKEKLIDRLTDNDRMTKFYTGLKSWKLFEIIYQLILPGIHDSSSFTKQSLPTKEQFLLVLMRLRLNLCEQDLAYRFHISQKSVSSYLRKWIDVMYIRLSRNFMIWPTKEALLKSTPTFFKKKFPGCVSIIDCFEIQLERFKNLLARSSTFSFYKGKNTVKFLISVTPSGSISYISQGYGGRCSDVHITLDRKNVAVVDDENFLDKLQKGDVVLAGRGFLIESEVKKRGASLRTPAFLGKRPRLTRHEVVYSRKVSNVRIHVERVIGKLRQTFRILRDRVPVQLISRDEDNISHFDKIAFVCCCLSNANPSVVPIR</sequence>
<proteinExistence type="predicted"/>
<dbReference type="GO" id="GO:0046872">
    <property type="term" value="F:metal ion binding"/>
    <property type="evidence" value="ECO:0007669"/>
    <property type="project" value="UniProtKB-KW"/>
</dbReference>
<keyword evidence="2" id="KW-0479">Metal-binding</keyword>
<evidence type="ECO:0000256" key="2">
    <source>
        <dbReference type="ARBA" id="ARBA00022723"/>
    </source>
</evidence>
<dbReference type="InterPro" id="IPR027805">
    <property type="entry name" value="Transposase_HTH_dom"/>
</dbReference>
<gene>
    <name evidence="6" type="ORF">GHT06_013552</name>
</gene>
<dbReference type="PANTHER" id="PTHR23080">
    <property type="entry name" value="THAP DOMAIN PROTEIN"/>
    <property type="match status" value="1"/>
</dbReference>
<feature type="compositionally biased region" description="Basic and acidic residues" evidence="3">
    <location>
        <begin position="94"/>
        <end position="109"/>
    </location>
</feature>
<dbReference type="EMBL" id="WJBH02000004">
    <property type="protein sequence ID" value="KAI9559547.1"/>
    <property type="molecule type" value="Genomic_DNA"/>
</dbReference>
<comment type="cofactor">
    <cofactor evidence="1">
        <name>a divalent metal cation</name>
        <dbReference type="ChEBI" id="CHEBI:60240"/>
    </cofactor>
</comment>
<evidence type="ECO:0000256" key="3">
    <source>
        <dbReference type="SAM" id="MobiDB-lite"/>
    </source>
</evidence>
<accession>A0AAD5PUA2</accession>
<dbReference type="Pfam" id="PF13359">
    <property type="entry name" value="DDE_Tnp_4"/>
    <property type="match status" value="1"/>
</dbReference>
<evidence type="ECO:0000259" key="5">
    <source>
        <dbReference type="Pfam" id="PF13613"/>
    </source>
</evidence>
<feature type="region of interest" description="Disordered" evidence="3">
    <location>
        <begin position="89"/>
        <end position="109"/>
    </location>
</feature>
<evidence type="ECO:0000256" key="1">
    <source>
        <dbReference type="ARBA" id="ARBA00001968"/>
    </source>
</evidence>
<evidence type="ECO:0000259" key="4">
    <source>
        <dbReference type="Pfam" id="PF13359"/>
    </source>
</evidence>
<evidence type="ECO:0000313" key="7">
    <source>
        <dbReference type="Proteomes" id="UP000820818"/>
    </source>
</evidence>
<evidence type="ECO:0000313" key="6">
    <source>
        <dbReference type="EMBL" id="KAI9559547.1"/>
    </source>
</evidence>
<protein>
    <recommendedName>
        <fullName evidence="8">THAP-type domain-containing protein</fullName>
    </recommendedName>
</protein>
<evidence type="ECO:0008006" key="8">
    <source>
        <dbReference type="Google" id="ProtNLM"/>
    </source>
</evidence>
<feature type="domain" description="DDE Tnp4" evidence="4">
    <location>
        <begin position="395"/>
        <end position="571"/>
    </location>
</feature>
<dbReference type="AlphaFoldDB" id="A0AAD5PUA2"/>
<name>A0AAD5PUA2_9CRUS</name>
<feature type="domain" description="Transposase Helix-turn-helix" evidence="5">
    <location>
        <begin position="313"/>
        <end position="364"/>
    </location>
</feature>
<reference evidence="6 7" key="1">
    <citation type="submission" date="2022-05" db="EMBL/GenBank/DDBJ databases">
        <title>A multi-omics perspective on studying reproductive biology in Daphnia sinensis.</title>
        <authorList>
            <person name="Jia J."/>
        </authorList>
    </citation>
    <scope>NUCLEOTIDE SEQUENCE [LARGE SCALE GENOMIC DNA]</scope>
    <source>
        <strain evidence="6 7">WSL</strain>
    </source>
</reference>